<dbReference type="PANTHER" id="PTHR42849">
    <property type="entry name" value="N-ACETYLNEURAMINATE LYASE"/>
    <property type="match status" value="1"/>
</dbReference>
<evidence type="ECO:0000313" key="3">
    <source>
        <dbReference type="Proteomes" id="UP001596527"/>
    </source>
</evidence>
<name>A0ABW2SPP0_9ACTO</name>
<dbReference type="InterPro" id="IPR002220">
    <property type="entry name" value="DapA-like"/>
</dbReference>
<dbReference type="PANTHER" id="PTHR42849:SF1">
    <property type="entry name" value="N-ACETYLNEURAMINATE LYASE"/>
    <property type="match status" value="1"/>
</dbReference>
<dbReference type="SUPFAM" id="SSF51569">
    <property type="entry name" value="Aldolase"/>
    <property type="match status" value="1"/>
</dbReference>
<evidence type="ECO:0000313" key="2">
    <source>
        <dbReference type="EMBL" id="MFC7581854.1"/>
    </source>
</evidence>
<gene>
    <name evidence="2" type="ORF">ACFQWG_11675</name>
</gene>
<dbReference type="RefSeq" id="WP_380975518.1">
    <property type="nucleotide sequence ID" value="NZ_JBHTEF010000001.1"/>
</dbReference>
<sequence>MTGGSARQKQICGVVPVLAAPLTTDLCVDETMLDREIGWLVDSGARWLAIGFGSEIGSLDPQEARRLERCTAAARGAARVVGNVGQASTVSSTLRRLDLAVDAGADAVMLHPTDERGRGSGAVAAEIASIAAVSPVPLVVQDAPQHTGVNLTVEDLGVLAGCDGIAALKIEPPDAVAKIRAVSERRTMMSAPILAGRGAVQLHREVRAGAEGTMPGAGLFPEIARVFRFSIEGKWQQAVGEWSRLAPLMLIGERSFKDFVQLQKTILTSRGVFQNDLISEAMGSRDAGMSYEVECLLDAIEVW</sequence>
<reference evidence="3" key="1">
    <citation type="journal article" date="2019" name="Int. J. Syst. Evol. Microbiol.">
        <title>The Global Catalogue of Microorganisms (GCM) 10K type strain sequencing project: providing services to taxonomists for standard genome sequencing and annotation.</title>
        <authorList>
            <consortium name="The Broad Institute Genomics Platform"/>
            <consortium name="The Broad Institute Genome Sequencing Center for Infectious Disease"/>
            <person name="Wu L."/>
            <person name="Ma J."/>
        </authorList>
    </citation>
    <scope>NUCLEOTIDE SEQUENCE [LARGE SCALE GENOMIC DNA]</scope>
    <source>
        <strain evidence="3">CCUG 56698</strain>
    </source>
</reference>
<proteinExistence type="predicted"/>
<dbReference type="EMBL" id="JBHTEF010000001">
    <property type="protein sequence ID" value="MFC7581854.1"/>
    <property type="molecule type" value="Genomic_DNA"/>
</dbReference>
<organism evidence="2 3">
    <name type="scientific">Schaalia naturae</name>
    <dbReference type="NCBI Taxonomy" id="635203"/>
    <lineage>
        <taxon>Bacteria</taxon>
        <taxon>Bacillati</taxon>
        <taxon>Actinomycetota</taxon>
        <taxon>Actinomycetes</taxon>
        <taxon>Actinomycetales</taxon>
        <taxon>Actinomycetaceae</taxon>
        <taxon>Schaalia</taxon>
    </lineage>
</organism>
<dbReference type="CDD" id="cd00408">
    <property type="entry name" value="DHDPS-like"/>
    <property type="match status" value="1"/>
</dbReference>
<accession>A0ABW2SPP0</accession>
<protein>
    <submittedName>
        <fullName evidence="2">Dihydrodipicolinate synthase family protein</fullName>
    </submittedName>
</protein>
<keyword evidence="1" id="KW-0456">Lyase</keyword>
<dbReference type="Gene3D" id="3.20.20.70">
    <property type="entry name" value="Aldolase class I"/>
    <property type="match status" value="1"/>
</dbReference>
<dbReference type="SMART" id="SM01130">
    <property type="entry name" value="DHDPS"/>
    <property type="match status" value="1"/>
</dbReference>
<dbReference type="Proteomes" id="UP001596527">
    <property type="component" value="Unassembled WGS sequence"/>
</dbReference>
<evidence type="ECO:0000256" key="1">
    <source>
        <dbReference type="ARBA" id="ARBA00023239"/>
    </source>
</evidence>
<comment type="caution">
    <text evidence="2">The sequence shown here is derived from an EMBL/GenBank/DDBJ whole genome shotgun (WGS) entry which is preliminary data.</text>
</comment>
<dbReference type="Pfam" id="PF00701">
    <property type="entry name" value="DHDPS"/>
    <property type="match status" value="1"/>
</dbReference>
<dbReference type="InterPro" id="IPR013785">
    <property type="entry name" value="Aldolase_TIM"/>
</dbReference>
<keyword evidence="3" id="KW-1185">Reference proteome</keyword>